<dbReference type="PANTHER" id="PTHR22550">
    <property type="entry name" value="SPORE GERMINATION PROTEIN"/>
    <property type="match status" value="1"/>
</dbReference>
<evidence type="ECO:0000313" key="8">
    <source>
        <dbReference type="Proteomes" id="UP000663981"/>
    </source>
</evidence>
<dbReference type="InterPro" id="IPR004995">
    <property type="entry name" value="Spore_Ger"/>
</dbReference>
<sequence>MRHFKKTFTNRWKQSLPSQNNQTQESTQRDGLKSNLEENIQTIKEALGKSSDLIIREILIGKERKLKAGIVYIEGLIDVPSIQNFILESLMLDLQKSDIDKKLSSDENPILLLKNSVLAVGDLKDLTDYNTLFTYLFSGNVILLLDGYTQGFAMGMQGGKDRGVMEATTENTVRGPKEAYTESLRTNTALLRRKINDRNLWLETQKIGKVTKTDVSIAYINGIVNDKVVNEVRKRLDRIEIDSILETGYVEELIQDEAYTPFPTIFNTERPDVTAAALLEGRIAIFVDGAPHALIVPALFIQFFQTADDYYQRADIVTLLRILRYIGFFIALLGPSLYIAVTTFHQEMLPTPLLINVAAQHEGVPFPAFIEALMMEITFEILREAGVRMPRTIGQAVSIVGTLVIGTAAVEAGIVSAAMVIVVAITAISSFIVSSFNLAIAVRMLRFVIMGLAASFGLFGIIVGLIALILHLCSLRSFGVPYMTPFAPFIAEDQKDAILRLPRWGLFSRPRLISQKNVEREDTPSPKPEQREQK</sequence>
<dbReference type="PANTHER" id="PTHR22550:SF5">
    <property type="entry name" value="LEUCINE ZIPPER PROTEIN 4"/>
    <property type="match status" value="1"/>
</dbReference>
<evidence type="ECO:0000256" key="3">
    <source>
        <dbReference type="ARBA" id="ARBA00023136"/>
    </source>
</evidence>
<name>A0ABS3NBW1_9BACI</name>
<dbReference type="PIRSF" id="PIRSF005690">
    <property type="entry name" value="GerBA"/>
    <property type="match status" value="1"/>
</dbReference>
<feature type="transmembrane region" description="Helical" evidence="6">
    <location>
        <begin position="447"/>
        <end position="472"/>
    </location>
</feature>
<feature type="transmembrane region" description="Helical" evidence="6">
    <location>
        <begin position="394"/>
        <end position="414"/>
    </location>
</feature>
<evidence type="ECO:0000313" key="7">
    <source>
        <dbReference type="EMBL" id="MBO1515438.1"/>
    </source>
</evidence>
<protein>
    <submittedName>
        <fullName evidence="7">Spore germination protein</fullName>
    </submittedName>
</protein>
<evidence type="ECO:0000256" key="1">
    <source>
        <dbReference type="ARBA" id="ARBA00004141"/>
    </source>
</evidence>
<keyword evidence="3 4" id="KW-0472">Membrane</keyword>
<evidence type="ECO:0000256" key="2">
    <source>
        <dbReference type="ARBA" id="ARBA00005278"/>
    </source>
</evidence>
<dbReference type="Proteomes" id="UP000663981">
    <property type="component" value="Unassembled WGS sequence"/>
</dbReference>
<feature type="transmembrane region" description="Helical" evidence="6">
    <location>
        <begin position="322"/>
        <end position="344"/>
    </location>
</feature>
<feature type="transmembrane region" description="Helical" evidence="6">
    <location>
        <begin position="420"/>
        <end position="440"/>
    </location>
</feature>
<feature type="compositionally biased region" description="Polar residues" evidence="5">
    <location>
        <begin position="9"/>
        <end position="26"/>
    </location>
</feature>
<organism evidence="7 8">
    <name type="scientific">Metabacillus bambusae</name>
    <dbReference type="NCBI Taxonomy" id="2795218"/>
    <lineage>
        <taxon>Bacteria</taxon>
        <taxon>Bacillati</taxon>
        <taxon>Bacillota</taxon>
        <taxon>Bacilli</taxon>
        <taxon>Bacillales</taxon>
        <taxon>Bacillaceae</taxon>
        <taxon>Metabacillus</taxon>
    </lineage>
</organism>
<comment type="similarity">
    <text evidence="2 4">Belongs to the GerABKA family.</text>
</comment>
<dbReference type="Pfam" id="PF03323">
    <property type="entry name" value="GerA"/>
    <property type="match status" value="1"/>
</dbReference>
<gene>
    <name evidence="7" type="ORF">I7822_27885</name>
</gene>
<keyword evidence="6" id="KW-1133">Transmembrane helix</keyword>
<dbReference type="RefSeq" id="WP_207982298.1">
    <property type="nucleotide sequence ID" value="NZ_JAGDEL010000038.1"/>
</dbReference>
<dbReference type="InterPro" id="IPR050768">
    <property type="entry name" value="UPF0353/GerABKA_families"/>
</dbReference>
<feature type="region of interest" description="Disordered" evidence="5">
    <location>
        <begin position="1"/>
        <end position="33"/>
    </location>
</feature>
<evidence type="ECO:0000256" key="5">
    <source>
        <dbReference type="SAM" id="MobiDB-lite"/>
    </source>
</evidence>
<dbReference type="EMBL" id="JAGDEL010000038">
    <property type="protein sequence ID" value="MBO1515438.1"/>
    <property type="molecule type" value="Genomic_DNA"/>
</dbReference>
<evidence type="ECO:0000256" key="6">
    <source>
        <dbReference type="SAM" id="Phobius"/>
    </source>
</evidence>
<proteinExistence type="inferred from homology"/>
<comment type="caution">
    <text evidence="7">The sequence shown here is derived from an EMBL/GenBank/DDBJ whole genome shotgun (WGS) entry which is preliminary data.</text>
</comment>
<keyword evidence="6" id="KW-0812">Transmembrane</keyword>
<reference evidence="7 8" key="1">
    <citation type="submission" date="2021-03" db="EMBL/GenBank/DDBJ databases">
        <title>Whole genome sequence of Metabacillus bambusae BG109.</title>
        <authorList>
            <person name="Jeong J.W."/>
        </authorList>
    </citation>
    <scope>NUCLEOTIDE SEQUENCE [LARGE SCALE GENOMIC DNA]</scope>
    <source>
        <strain evidence="7 8">BG109</strain>
    </source>
</reference>
<keyword evidence="8" id="KW-1185">Reference proteome</keyword>
<accession>A0ABS3NBW1</accession>
<comment type="subcellular location">
    <subcellularLocation>
        <location evidence="4">Cell membrane</location>
    </subcellularLocation>
    <subcellularLocation>
        <location evidence="1">Membrane</location>
        <topology evidence="1">Multi-pass membrane protein</topology>
    </subcellularLocation>
</comment>
<feature type="region of interest" description="Disordered" evidence="5">
    <location>
        <begin position="515"/>
        <end position="534"/>
    </location>
</feature>
<feature type="compositionally biased region" description="Basic and acidic residues" evidence="5">
    <location>
        <begin position="517"/>
        <end position="534"/>
    </location>
</feature>
<evidence type="ECO:0000256" key="4">
    <source>
        <dbReference type="PIRNR" id="PIRNR005690"/>
    </source>
</evidence>